<dbReference type="OMA" id="IGRTHND"/>
<evidence type="ECO:0000313" key="2">
    <source>
        <dbReference type="Proteomes" id="UP000007431"/>
    </source>
</evidence>
<dbReference type="InParanoid" id="D8QHL7"/>
<feature type="non-terminal residue" evidence="1">
    <location>
        <position position="323"/>
    </location>
</feature>
<dbReference type="AlphaFoldDB" id="D8QHL7"/>
<dbReference type="EMBL" id="GL377312">
    <property type="protein sequence ID" value="EFI92957.1"/>
    <property type="molecule type" value="Genomic_DNA"/>
</dbReference>
<name>D8QHL7_SCHCM</name>
<keyword evidence="2" id="KW-1185">Reference proteome</keyword>
<reference evidence="1 2" key="1">
    <citation type="journal article" date="2010" name="Nat. Biotechnol.">
        <title>Genome sequence of the model mushroom Schizophyllum commune.</title>
        <authorList>
            <person name="Ohm R.A."/>
            <person name="de Jong J.F."/>
            <person name="Lugones L.G."/>
            <person name="Aerts A."/>
            <person name="Kothe E."/>
            <person name="Stajich J.E."/>
            <person name="de Vries R.P."/>
            <person name="Record E."/>
            <person name="Levasseur A."/>
            <person name="Baker S.E."/>
            <person name="Bartholomew K.A."/>
            <person name="Coutinho P.M."/>
            <person name="Erdmann S."/>
            <person name="Fowler T.J."/>
            <person name="Gathman A.C."/>
            <person name="Lombard V."/>
            <person name="Henrissat B."/>
            <person name="Knabe N."/>
            <person name="Kuees U."/>
            <person name="Lilly W.W."/>
            <person name="Lindquist E."/>
            <person name="Lucas S."/>
            <person name="Magnuson J.K."/>
            <person name="Piumi F."/>
            <person name="Raudaskoski M."/>
            <person name="Salamov A."/>
            <person name="Schmutz J."/>
            <person name="Schwarze F.W.M.R."/>
            <person name="vanKuyk P.A."/>
            <person name="Horton J.S."/>
            <person name="Grigoriev I.V."/>
            <person name="Woesten H.A.B."/>
        </authorList>
    </citation>
    <scope>NUCLEOTIDE SEQUENCE [LARGE SCALE GENOMIC DNA]</scope>
    <source>
        <strain evidence="2">H4-8 / FGSC 9210</strain>
    </source>
</reference>
<accession>D8QHL7</accession>
<organism evidence="2">
    <name type="scientific">Schizophyllum commune (strain H4-8 / FGSC 9210)</name>
    <name type="common">Split gill fungus</name>
    <dbReference type="NCBI Taxonomy" id="578458"/>
    <lineage>
        <taxon>Eukaryota</taxon>
        <taxon>Fungi</taxon>
        <taxon>Dikarya</taxon>
        <taxon>Basidiomycota</taxon>
        <taxon>Agaricomycotina</taxon>
        <taxon>Agaricomycetes</taxon>
        <taxon>Agaricomycetidae</taxon>
        <taxon>Agaricales</taxon>
        <taxon>Schizophyllaceae</taxon>
        <taxon>Schizophyllum</taxon>
    </lineage>
</organism>
<dbReference type="VEuPathDB" id="FungiDB:SCHCODRAFT_02515885"/>
<dbReference type="eggNOG" id="ENOG502SVG1">
    <property type="taxonomic scope" value="Eukaryota"/>
</dbReference>
<proteinExistence type="predicted"/>
<gene>
    <name evidence="1" type="ORF">SCHCODRAFT_113366</name>
</gene>
<dbReference type="HOGENOM" id="CLU_073386_0_0_1"/>
<sequence length="323" mass="36626">MGLTEFGSDALSRLFVRTVILSSSPVCPGSASEAMEPALPNVLPPELLYKRGQIFTLASEDLHTNLCLLLVCHTAHDWVLPLLYNTISLSSHAQIVSFFVAHDTLQEPHMHRLRLVRNLWLGPQANTSDSSLFYGSNAWPLTIIHRILYSCTNVESLYLINLDQNEWFRLENVIPSSVKRLAMGPVHGPFILRNLNHCPHIESFTSALSFMRDDEVKEIVTYPHMREFRRILQAHPLASVSDILVDQLPCVSASQTLESMRFEICGPQERAFGLLGTITAKIQERHVDARITASRVAEEDWMAYLHHEFLSLKNAYVWQLARS</sequence>
<protein>
    <submittedName>
        <fullName evidence="1">Uncharacterized protein</fullName>
    </submittedName>
</protein>
<evidence type="ECO:0000313" key="1">
    <source>
        <dbReference type="EMBL" id="EFI92957.1"/>
    </source>
</evidence>
<dbReference type="Proteomes" id="UP000007431">
    <property type="component" value="Unassembled WGS sequence"/>
</dbReference>